<dbReference type="InterPro" id="IPR010024">
    <property type="entry name" value="CHP16711"/>
</dbReference>
<evidence type="ECO:0000259" key="1">
    <source>
        <dbReference type="Pfam" id="PF09643"/>
    </source>
</evidence>
<dbReference type="RefSeq" id="WP_033626096.1">
    <property type="nucleotide sequence ID" value="NZ_WPIP01000013.1"/>
</dbReference>
<dbReference type="InterPro" id="IPR019096">
    <property type="entry name" value="YopX_protein"/>
</dbReference>
<gene>
    <name evidence="2" type="ORF">GNY86_02910</name>
</gene>
<dbReference type="AlphaFoldDB" id="A0A6I4HHA8"/>
<dbReference type="Pfam" id="PF09643">
    <property type="entry name" value="YopX"/>
    <property type="match status" value="1"/>
</dbReference>
<evidence type="ECO:0000313" key="2">
    <source>
        <dbReference type="EMBL" id="MVM90462.1"/>
    </source>
</evidence>
<name>A0A6I4HHA8_ACIBA</name>
<dbReference type="SUPFAM" id="SSF159006">
    <property type="entry name" value="YopX-like"/>
    <property type="match status" value="1"/>
</dbReference>
<dbReference type="InterPro" id="IPR023385">
    <property type="entry name" value="YopX-like_C"/>
</dbReference>
<evidence type="ECO:0000313" key="3">
    <source>
        <dbReference type="Proteomes" id="UP000439424"/>
    </source>
</evidence>
<proteinExistence type="predicted"/>
<sequence>MIPKFRARDERGNWHVGLLTFMFGQYAIVNETDENTVYLIDKETIGQSIGLRDKNGVDIFEGDLVEHDDNINGTWETFEACEIVYDGDYAQFCFKNDASNFLSYYRNLCIIGNIHENPELLEDK</sequence>
<dbReference type="Gene3D" id="2.30.30.290">
    <property type="entry name" value="YopX-like domains"/>
    <property type="match status" value="1"/>
</dbReference>
<reference evidence="2 3" key="1">
    <citation type="submission" date="2019-11" db="EMBL/GenBank/DDBJ databases">
        <title>Multidrug-resistant Acinetobacter baumannii moving toward extensively drug-resistant over fifteen years in South of Brazil.</title>
        <authorList>
            <person name="Fedrigo N.H."/>
            <person name="Cerdeira L."/>
            <person name="Fuga B."/>
            <person name="Marini P.V.B."/>
            <person name="Shinohara D.R."/>
            <person name="Carrara-Marroni F.E."/>
            <person name="Lincopan N."/>
            <person name="Tognim M.C.B."/>
        </authorList>
    </citation>
    <scope>NUCLEOTIDE SEQUENCE [LARGE SCALE GENOMIC DNA]</scope>
    <source>
        <strain evidence="2 3">Ac576</strain>
    </source>
</reference>
<accession>A0A6I4HHA8</accession>
<organism evidence="2 3">
    <name type="scientific">Acinetobacter baumannii</name>
    <dbReference type="NCBI Taxonomy" id="470"/>
    <lineage>
        <taxon>Bacteria</taxon>
        <taxon>Pseudomonadati</taxon>
        <taxon>Pseudomonadota</taxon>
        <taxon>Gammaproteobacteria</taxon>
        <taxon>Moraxellales</taxon>
        <taxon>Moraxellaceae</taxon>
        <taxon>Acinetobacter</taxon>
        <taxon>Acinetobacter calcoaceticus/baumannii complex</taxon>
    </lineage>
</organism>
<dbReference type="NCBIfam" id="TIGR01671">
    <property type="entry name" value="phage_TIGR01671"/>
    <property type="match status" value="1"/>
</dbReference>
<dbReference type="Proteomes" id="UP000439424">
    <property type="component" value="Unassembled WGS sequence"/>
</dbReference>
<protein>
    <recommendedName>
        <fullName evidence="1">YopX protein domain-containing protein</fullName>
    </recommendedName>
</protein>
<comment type="caution">
    <text evidence="2">The sequence shown here is derived from an EMBL/GenBank/DDBJ whole genome shotgun (WGS) entry which is preliminary data.</text>
</comment>
<dbReference type="EMBL" id="WPIP01000013">
    <property type="protein sequence ID" value="MVM90462.1"/>
    <property type="molecule type" value="Genomic_DNA"/>
</dbReference>
<feature type="domain" description="YopX protein" evidence="1">
    <location>
        <begin position="30"/>
        <end position="122"/>
    </location>
</feature>